<dbReference type="PANTHER" id="PTHR12483:SF27">
    <property type="entry name" value="COPPER TRANSPORT PROTEIN CTR1"/>
    <property type="match status" value="1"/>
</dbReference>
<organism evidence="6">
    <name type="scientific">Cryptosporidium canis</name>
    <dbReference type="NCBI Taxonomy" id="195482"/>
    <lineage>
        <taxon>Eukaryota</taxon>
        <taxon>Sar</taxon>
        <taxon>Alveolata</taxon>
        <taxon>Apicomplexa</taxon>
        <taxon>Conoidasida</taxon>
        <taxon>Coccidia</taxon>
        <taxon>Eucoccidiorida</taxon>
        <taxon>Eimeriorina</taxon>
        <taxon>Cryptosporidiidae</taxon>
        <taxon>Cryptosporidium</taxon>
    </lineage>
</organism>
<sequence>MCCSSRNSALKLLKDNDGVHGIIIQDPKKDDIIQIDNRSMLSIAMQMTFHQSFESVILFESWKTSNKIDYFISCFIIILMGCFTMFISSVNKKYIKKIRKNRFEHEKIANKVIFTNVLITILYYFMHYLIMLIAMTFNWGLFFSVIIGLSIGYALFEFGSEVNNECICNNDSEFPSCC</sequence>
<evidence type="ECO:0000256" key="3">
    <source>
        <dbReference type="ARBA" id="ARBA00022989"/>
    </source>
</evidence>
<reference evidence="6" key="1">
    <citation type="submission" date="2022-10" db="EMBL/GenBank/DDBJ databases">
        <title>Adaptive evolution leads to modifications in subtelomeric GC content in a zoonotic Cryptosporidium species.</title>
        <authorList>
            <person name="Li J."/>
            <person name="Feng Y."/>
            <person name="Xiao L."/>
        </authorList>
    </citation>
    <scope>NUCLEOTIDE SEQUENCE</scope>
    <source>
        <strain evidence="6">33844</strain>
    </source>
</reference>
<feature type="transmembrane region" description="Helical" evidence="5">
    <location>
        <begin position="112"/>
        <end position="133"/>
    </location>
</feature>
<dbReference type="AlphaFoldDB" id="A0A9D5HXX2"/>
<keyword evidence="5" id="KW-0813">Transport</keyword>
<keyword evidence="5" id="KW-0186">Copper</keyword>
<keyword evidence="3 5" id="KW-1133">Transmembrane helix</keyword>
<evidence type="ECO:0000256" key="5">
    <source>
        <dbReference type="RuleBase" id="RU367022"/>
    </source>
</evidence>
<dbReference type="OrthoDB" id="161814at2759"/>
<comment type="caution">
    <text evidence="6">The sequence shown here is derived from an EMBL/GenBank/DDBJ whole genome shotgun (WGS) entry which is preliminary data.</text>
</comment>
<keyword evidence="2 5" id="KW-0812">Transmembrane</keyword>
<evidence type="ECO:0000313" key="6">
    <source>
        <dbReference type="EMBL" id="KAJ1610917.1"/>
    </source>
</evidence>
<dbReference type="Pfam" id="PF04145">
    <property type="entry name" value="Ctr"/>
    <property type="match status" value="1"/>
</dbReference>
<keyword evidence="5" id="KW-0187">Copper transport</keyword>
<protein>
    <recommendedName>
        <fullName evidence="5">Copper transport protein</fullName>
    </recommendedName>
</protein>
<name>A0A9D5HXX2_9CRYT</name>
<comment type="subcellular location">
    <subcellularLocation>
        <location evidence="1 5">Membrane</location>
        <topology evidence="1 5">Multi-pass membrane protein</topology>
    </subcellularLocation>
</comment>
<evidence type="ECO:0000256" key="1">
    <source>
        <dbReference type="ARBA" id="ARBA00004141"/>
    </source>
</evidence>
<dbReference type="GO" id="GO:0005375">
    <property type="term" value="F:copper ion transmembrane transporter activity"/>
    <property type="evidence" value="ECO:0007669"/>
    <property type="project" value="UniProtKB-UniRule"/>
</dbReference>
<dbReference type="GO" id="GO:0005886">
    <property type="term" value="C:plasma membrane"/>
    <property type="evidence" value="ECO:0007669"/>
    <property type="project" value="TreeGrafter"/>
</dbReference>
<keyword evidence="5" id="KW-0406">Ion transport</keyword>
<dbReference type="EMBL" id="JAPCXC010000021">
    <property type="protein sequence ID" value="KAJ1610917.1"/>
    <property type="molecule type" value="Genomic_DNA"/>
</dbReference>
<accession>A0A9D5HXX2</accession>
<dbReference type="PANTHER" id="PTHR12483">
    <property type="entry name" value="SOLUTE CARRIER FAMILY 31 COPPER TRANSPORTERS"/>
    <property type="match status" value="1"/>
</dbReference>
<evidence type="ECO:0000256" key="4">
    <source>
        <dbReference type="ARBA" id="ARBA00023136"/>
    </source>
</evidence>
<dbReference type="InterPro" id="IPR007274">
    <property type="entry name" value="Cop_transporter"/>
</dbReference>
<gene>
    <name evidence="6" type="ORF">OJ253_1016</name>
</gene>
<feature type="transmembrane region" description="Helical" evidence="5">
    <location>
        <begin position="139"/>
        <end position="156"/>
    </location>
</feature>
<keyword evidence="4 5" id="KW-0472">Membrane</keyword>
<evidence type="ECO:0000256" key="2">
    <source>
        <dbReference type="ARBA" id="ARBA00022692"/>
    </source>
</evidence>
<feature type="transmembrane region" description="Helical" evidence="5">
    <location>
        <begin position="70"/>
        <end position="91"/>
    </location>
</feature>
<dbReference type="Proteomes" id="UP001067231">
    <property type="component" value="Unassembled WGS sequence"/>
</dbReference>
<comment type="similarity">
    <text evidence="5">Belongs to the copper transporter (Ctr) (TC 1.A.56) family. SLC31A subfamily.</text>
</comment>
<proteinExistence type="inferred from homology"/>